<dbReference type="AlphaFoldDB" id="A0A927C3V6"/>
<name>A0A927C3V6_9GAMM</name>
<accession>A0A927C3V6</accession>
<protein>
    <submittedName>
        <fullName evidence="1">TetR/AcrR family transcriptional regulator</fullName>
    </submittedName>
</protein>
<comment type="caution">
    <text evidence="1">The sequence shown here is derived from an EMBL/GenBank/DDBJ whole genome shotgun (WGS) entry which is preliminary data.</text>
</comment>
<keyword evidence="2" id="KW-1185">Reference proteome</keyword>
<sequence length="126" mass="14061">MREVVKYSQTPRGSVQHHFPGGKQQLIEDAMLASKDIVSQMLSAVVTEQGAKSGLQGFIDYWIHTLSQNEFEVGCPILAVTVEQYISEDGTPNTPVQDRFLDIAKTAFEEWQAQVDDAGDYELIKV</sequence>
<organism evidence="1 2">
    <name type="scientific">Spongiibacter pelagi</name>
    <dbReference type="NCBI Taxonomy" id="2760804"/>
    <lineage>
        <taxon>Bacteria</taxon>
        <taxon>Pseudomonadati</taxon>
        <taxon>Pseudomonadota</taxon>
        <taxon>Gammaproteobacteria</taxon>
        <taxon>Cellvibrionales</taxon>
        <taxon>Spongiibacteraceae</taxon>
        <taxon>Spongiibacter</taxon>
    </lineage>
</organism>
<reference evidence="1" key="1">
    <citation type="submission" date="2020-09" db="EMBL/GenBank/DDBJ databases">
        <authorList>
            <person name="Yoon J.-W."/>
        </authorList>
    </citation>
    <scope>NUCLEOTIDE SEQUENCE</scope>
    <source>
        <strain evidence="1">KMU-158</strain>
    </source>
</reference>
<dbReference type="RefSeq" id="WP_190765465.1">
    <property type="nucleotide sequence ID" value="NZ_JACXLD010000006.1"/>
</dbReference>
<evidence type="ECO:0000313" key="1">
    <source>
        <dbReference type="EMBL" id="MBD2859522.1"/>
    </source>
</evidence>
<dbReference type="Proteomes" id="UP000610558">
    <property type="component" value="Unassembled WGS sequence"/>
</dbReference>
<evidence type="ECO:0000313" key="2">
    <source>
        <dbReference type="Proteomes" id="UP000610558"/>
    </source>
</evidence>
<gene>
    <name evidence="1" type="ORF">IB286_10950</name>
</gene>
<proteinExistence type="predicted"/>
<dbReference type="EMBL" id="JACXLD010000006">
    <property type="protein sequence ID" value="MBD2859522.1"/>
    <property type="molecule type" value="Genomic_DNA"/>
</dbReference>
<dbReference type="Gene3D" id="1.10.357.10">
    <property type="entry name" value="Tetracycline Repressor, domain 2"/>
    <property type="match status" value="1"/>
</dbReference>